<gene>
    <name evidence="1" type="ORF">ERS852492_00479</name>
</gene>
<evidence type="ECO:0000313" key="2">
    <source>
        <dbReference type="Proteomes" id="UP000095780"/>
    </source>
</evidence>
<evidence type="ECO:0000313" key="1">
    <source>
        <dbReference type="EMBL" id="CUQ80376.1"/>
    </source>
</evidence>
<dbReference type="Proteomes" id="UP000095780">
    <property type="component" value="Unassembled WGS sequence"/>
</dbReference>
<accession>A0A174Z859</accession>
<reference evidence="1 2" key="1">
    <citation type="submission" date="2015-09" db="EMBL/GenBank/DDBJ databases">
        <authorList>
            <consortium name="Pathogen Informatics"/>
        </authorList>
    </citation>
    <scope>NUCLEOTIDE SEQUENCE [LARGE SCALE GENOMIC DNA]</scope>
    <source>
        <strain evidence="1 2">2789STDY5834878</strain>
    </source>
</reference>
<protein>
    <submittedName>
        <fullName evidence="1">Uncharacterized protein</fullName>
    </submittedName>
</protein>
<dbReference type="EMBL" id="CZBV01000001">
    <property type="protein sequence ID" value="CUQ80376.1"/>
    <property type="molecule type" value="Genomic_DNA"/>
</dbReference>
<name>A0A174Z859_9FIRM</name>
<dbReference type="AlphaFoldDB" id="A0A174Z859"/>
<proteinExistence type="predicted"/>
<dbReference type="RefSeq" id="WP_055285912.1">
    <property type="nucleotide sequence ID" value="NZ_CABIXW010000001.1"/>
</dbReference>
<sequence>MPINMTDYRMIINERVYNVLQIMIDFAGPLEEGEPPKPKFIDAVYIDEDGTIKTMRDEAWCFQFVRRNGGAADGKTNNNA</sequence>
<organism evidence="1 2">
    <name type="scientific">Lachnospira eligens</name>
    <dbReference type="NCBI Taxonomy" id="39485"/>
    <lineage>
        <taxon>Bacteria</taxon>
        <taxon>Bacillati</taxon>
        <taxon>Bacillota</taxon>
        <taxon>Clostridia</taxon>
        <taxon>Lachnospirales</taxon>
        <taxon>Lachnospiraceae</taxon>
        <taxon>Lachnospira</taxon>
    </lineage>
</organism>